<dbReference type="Proteomes" id="UP000439903">
    <property type="component" value="Unassembled WGS sequence"/>
</dbReference>
<protein>
    <submittedName>
        <fullName evidence="1">Uncharacterized protein</fullName>
    </submittedName>
</protein>
<organism evidence="1 2">
    <name type="scientific">Gigaspora margarita</name>
    <dbReference type="NCBI Taxonomy" id="4874"/>
    <lineage>
        <taxon>Eukaryota</taxon>
        <taxon>Fungi</taxon>
        <taxon>Fungi incertae sedis</taxon>
        <taxon>Mucoromycota</taxon>
        <taxon>Glomeromycotina</taxon>
        <taxon>Glomeromycetes</taxon>
        <taxon>Diversisporales</taxon>
        <taxon>Gigasporaceae</taxon>
        <taxon>Gigaspora</taxon>
    </lineage>
</organism>
<keyword evidence="2" id="KW-1185">Reference proteome</keyword>
<dbReference type="OrthoDB" id="10532369at2759"/>
<name>A0A8H3ZZM9_GIGMA</name>
<comment type="caution">
    <text evidence="1">The sequence shown here is derived from an EMBL/GenBank/DDBJ whole genome shotgun (WGS) entry which is preliminary data.</text>
</comment>
<reference evidence="1 2" key="1">
    <citation type="journal article" date="2019" name="Environ. Microbiol.">
        <title>At the nexus of three kingdoms: the genome of the mycorrhizal fungus Gigaspora margarita provides insights into plant, endobacterial and fungal interactions.</title>
        <authorList>
            <person name="Venice F."/>
            <person name="Ghignone S."/>
            <person name="Salvioli di Fossalunga A."/>
            <person name="Amselem J."/>
            <person name="Novero M."/>
            <person name="Xianan X."/>
            <person name="Sedzielewska Toro K."/>
            <person name="Morin E."/>
            <person name="Lipzen A."/>
            <person name="Grigoriev I.V."/>
            <person name="Henrissat B."/>
            <person name="Martin F.M."/>
            <person name="Bonfante P."/>
        </authorList>
    </citation>
    <scope>NUCLEOTIDE SEQUENCE [LARGE SCALE GENOMIC DNA]</scope>
    <source>
        <strain evidence="1 2">BEG34</strain>
    </source>
</reference>
<sequence length="85" mass="10234">MYSSTFKNKVLRTYYPNISTLYEFLYNQIKLIQKEFVQISGYELKKKYNIEFLPANTFEKVPKKLRNKFLDNSILGYSTVRFLSK</sequence>
<dbReference type="EMBL" id="WTPW01004059">
    <property type="protein sequence ID" value="KAF0333010.1"/>
    <property type="molecule type" value="Genomic_DNA"/>
</dbReference>
<proteinExistence type="predicted"/>
<accession>A0A8H3ZZM9</accession>
<evidence type="ECO:0000313" key="2">
    <source>
        <dbReference type="Proteomes" id="UP000439903"/>
    </source>
</evidence>
<evidence type="ECO:0000313" key="1">
    <source>
        <dbReference type="EMBL" id="KAF0333010.1"/>
    </source>
</evidence>
<dbReference type="AlphaFoldDB" id="A0A8H3ZZM9"/>
<gene>
    <name evidence="1" type="ORF">F8M41_017570</name>
</gene>